<keyword evidence="1" id="KW-0472">Membrane</keyword>
<proteinExistence type="predicted"/>
<evidence type="ECO:0000313" key="3">
    <source>
        <dbReference type="Proteomes" id="UP000034201"/>
    </source>
</evidence>
<keyword evidence="1" id="KW-1133">Transmembrane helix</keyword>
<evidence type="ECO:0000313" key="2">
    <source>
        <dbReference type="EMBL" id="KKW20917.1"/>
    </source>
</evidence>
<reference evidence="2 3" key="1">
    <citation type="journal article" date="2015" name="Nature">
        <title>rRNA introns, odd ribosomes, and small enigmatic genomes across a large radiation of phyla.</title>
        <authorList>
            <person name="Brown C.T."/>
            <person name="Hug L.A."/>
            <person name="Thomas B.C."/>
            <person name="Sharon I."/>
            <person name="Castelle C.J."/>
            <person name="Singh A."/>
            <person name="Wilkins M.J."/>
            <person name="Williams K.H."/>
            <person name="Banfield J.F."/>
        </authorList>
    </citation>
    <scope>NUCLEOTIDE SEQUENCE [LARGE SCALE GENOMIC DNA]</scope>
</reference>
<comment type="caution">
    <text evidence="2">The sequence shown here is derived from an EMBL/GenBank/DDBJ whole genome shotgun (WGS) entry which is preliminary data.</text>
</comment>
<evidence type="ECO:0008006" key="4">
    <source>
        <dbReference type="Google" id="ProtNLM"/>
    </source>
</evidence>
<accession>A0A0G1Z0S9</accession>
<evidence type="ECO:0000256" key="1">
    <source>
        <dbReference type="SAM" id="Phobius"/>
    </source>
</evidence>
<name>A0A0G1Z0S9_9BACT</name>
<feature type="transmembrane region" description="Helical" evidence="1">
    <location>
        <begin position="63"/>
        <end position="84"/>
    </location>
</feature>
<gene>
    <name evidence="2" type="ORF">UY61_C0019G0005</name>
</gene>
<protein>
    <recommendedName>
        <fullName evidence="4">DUF11 domain-containing protein</fullName>
    </recommendedName>
</protein>
<dbReference type="Proteomes" id="UP000034201">
    <property type="component" value="Unassembled WGS sequence"/>
</dbReference>
<keyword evidence="1" id="KW-0812">Transmembrane</keyword>
<dbReference type="EMBL" id="LCQQ01000019">
    <property type="protein sequence ID" value="KKW20917.1"/>
    <property type="molecule type" value="Genomic_DNA"/>
</dbReference>
<sequence>MAKLEELEEELYREEGKEELEKRRQKKIFLSLPSSRLPHAWTGGGPNEPSSRMAIMRGRAAKILLGIFLTLVVTGGALFVFLYFGSRPQEVSLRIESREEIESGETLTISIPYKNISRTPLREVELTIILPPGTRIKEGGTEYEAPLRIPKSISDLAPGEERLEELTVRMFGKEKEEGRVDAELGYRPENVGARFTAAASKMFRIVRVPLGITWEIPDTLAQGQDVDLLVRYSSNSRDTFSDLALRIDFPLGFTFKDASPKQSDDGIWNIGDLRAGGSGVVTIRGAVTGDEGEIKTFRSGIGVYHYDSKSWTPYYDSFTETKIAVTPLFVRGQLERSQETAVSPGDQLRFSIHYQNNTLFPLKDVSVRTKIEGTILELPTMTIGQGGVFDFPTRSIVWGPANFERLREVPPGGSGDLSFSLLTKETPPVKSAADRELVIRLTSHIEASGIPQELVGTDLTHDDSAEFKVNSKVIFDGKALYTFSALRNSGPVPPKVGQKTTYAVLWEIRNFTNDLTNAEVRATLPPNVKWENVFVPTDAPISYSESSGEVRWKIGKIEAGRGVLNPARTVAFRVAVVPSEVDVGNVMTLINQATLSAEDRFTGSAVEKTLPAFITHTPDDPVYSESGRVLP</sequence>
<dbReference type="AlphaFoldDB" id="A0A0G1Z0S9"/>
<organism evidence="2 3">
    <name type="scientific">Candidatus Adlerbacteria bacterium GW2011_GWC1_50_9</name>
    <dbReference type="NCBI Taxonomy" id="1618608"/>
    <lineage>
        <taxon>Bacteria</taxon>
        <taxon>Candidatus Adleribacteriota</taxon>
    </lineage>
</organism>